<evidence type="ECO:0000313" key="10">
    <source>
        <dbReference type="Proteomes" id="UP000596660"/>
    </source>
</evidence>
<proteinExistence type="predicted"/>
<keyword evidence="2" id="KW-0805">Transcription regulation</keyword>
<sequence length="427" mass="47581">MLSMAATGENGKSNEEHDQIARSTKKPKRKIIHQNSGGSQGFNDDVMEVENLHQGANSKAMENSPNGVFKPAELPKSQPSFRDLLKGYARDAQRTQKAGEMVKEGSGFQGGGSRFSILDNHDNMEIENNGSDLREIVNLDDPLQAGLGDKFANFDIGNIDKMEDDTDNEMKSSSSCPRGNWRPEEDEKLRKLVEQYGPQNWNSLAEKLQGRSDNAVKNHWHVIMARMQRERSKQQSNKRSSLISSSSVLSTTSSTHDFLSKTWKSQNNYGTLKNNDHGHGLYKFEQYSNDERKLRNYRASSSSASMTQPQCLLGNWRGINNNSTSSSIFEHSNGFNTRFSCGHSSTLLDGSQCGIGFGSSSYGVNYCADHKGIHSSYAPFPGQSKMMTTTTTAMRRPSLLERLEKEEEQASNKKEVKFIDFLGVGNT</sequence>
<dbReference type="Proteomes" id="UP000596660">
    <property type="component" value="Unplaced"/>
</dbReference>
<dbReference type="SUPFAM" id="SSF46689">
    <property type="entry name" value="Homeodomain-like"/>
    <property type="match status" value="1"/>
</dbReference>
<dbReference type="Pfam" id="PF00249">
    <property type="entry name" value="Myb_DNA-binding"/>
    <property type="match status" value="1"/>
</dbReference>
<dbReference type="SMART" id="SM00717">
    <property type="entry name" value="SANT"/>
    <property type="match status" value="1"/>
</dbReference>
<dbReference type="InterPro" id="IPR009057">
    <property type="entry name" value="Homeodomain-like_sf"/>
</dbReference>
<dbReference type="GO" id="GO:0001006">
    <property type="term" value="F:RNA polymerase III type 3 promoter sequence-specific DNA binding"/>
    <property type="evidence" value="ECO:0007669"/>
    <property type="project" value="TreeGrafter"/>
</dbReference>
<dbReference type="PROSITE" id="PS51294">
    <property type="entry name" value="HTH_MYB"/>
    <property type="match status" value="1"/>
</dbReference>
<feature type="region of interest" description="Disordered" evidence="6">
    <location>
        <begin position="162"/>
        <end position="184"/>
    </location>
</feature>
<name>A0A803LVX0_CHEQI</name>
<dbReference type="PANTHER" id="PTHR46621:SF1">
    <property type="entry name" value="SNRNA-ACTIVATING PROTEIN COMPLEX SUBUNIT 4"/>
    <property type="match status" value="1"/>
</dbReference>
<keyword evidence="5" id="KW-0539">Nucleus</keyword>
<feature type="compositionally biased region" description="Basic residues" evidence="6">
    <location>
        <begin position="23"/>
        <end position="32"/>
    </location>
</feature>
<feature type="domain" description="HTH myb-type" evidence="8">
    <location>
        <begin position="173"/>
        <end position="228"/>
    </location>
</feature>
<evidence type="ECO:0000256" key="5">
    <source>
        <dbReference type="ARBA" id="ARBA00023242"/>
    </source>
</evidence>
<dbReference type="InterPro" id="IPR001005">
    <property type="entry name" value="SANT/Myb"/>
</dbReference>
<feature type="compositionally biased region" description="Polar residues" evidence="6">
    <location>
        <begin position="54"/>
        <end position="66"/>
    </location>
</feature>
<accession>A0A803LVX0</accession>
<dbReference type="AlphaFoldDB" id="A0A803LVX0"/>
<dbReference type="InterPro" id="IPR051575">
    <property type="entry name" value="Myb-like_DNA-bd"/>
</dbReference>
<evidence type="ECO:0000313" key="9">
    <source>
        <dbReference type="EnsemblPlants" id="AUR62019621-RA:cds"/>
    </source>
</evidence>
<dbReference type="CDD" id="cd00167">
    <property type="entry name" value="SANT"/>
    <property type="match status" value="1"/>
</dbReference>
<reference evidence="9" key="2">
    <citation type="submission" date="2021-03" db="UniProtKB">
        <authorList>
            <consortium name="EnsemblPlants"/>
        </authorList>
    </citation>
    <scope>IDENTIFICATION</scope>
</reference>
<evidence type="ECO:0000256" key="2">
    <source>
        <dbReference type="ARBA" id="ARBA00023015"/>
    </source>
</evidence>
<dbReference type="Gene3D" id="1.10.10.60">
    <property type="entry name" value="Homeodomain-like"/>
    <property type="match status" value="1"/>
</dbReference>
<protein>
    <submittedName>
        <fullName evidence="9">Uncharacterized protein</fullName>
    </submittedName>
</protein>
<dbReference type="GO" id="GO:0042795">
    <property type="term" value="P:snRNA transcription by RNA polymerase II"/>
    <property type="evidence" value="ECO:0007669"/>
    <property type="project" value="TreeGrafter"/>
</dbReference>
<evidence type="ECO:0000256" key="3">
    <source>
        <dbReference type="ARBA" id="ARBA00023125"/>
    </source>
</evidence>
<dbReference type="GO" id="GO:0000978">
    <property type="term" value="F:RNA polymerase II cis-regulatory region sequence-specific DNA binding"/>
    <property type="evidence" value="ECO:0007669"/>
    <property type="project" value="TreeGrafter"/>
</dbReference>
<evidence type="ECO:0000259" key="7">
    <source>
        <dbReference type="PROSITE" id="PS50090"/>
    </source>
</evidence>
<dbReference type="GO" id="GO:0005634">
    <property type="term" value="C:nucleus"/>
    <property type="evidence" value="ECO:0007669"/>
    <property type="project" value="UniProtKB-SubCell"/>
</dbReference>
<dbReference type="GO" id="GO:0019185">
    <property type="term" value="C:snRNA-activating protein complex"/>
    <property type="evidence" value="ECO:0007669"/>
    <property type="project" value="TreeGrafter"/>
</dbReference>
<keyword evidence="4" id="KW-0804">Transcription</keyword>
<dbReference type="EnsemblPlants" id="AUR62019621-RA">
    <property type="protein sequence ID" value="AUR62019621-RA:cds"/>
    <property type="gene ID" value="AUR62019621"/>
</dbReference>
<dbReference type="InterPro" id="IPR017930">
    <property type="entry name" value="Myb_dom"/>
</dbReference>
<dbReference type="Gramene" id="AUR62019621-RA">
    <property type="protein sequence ID" value="AUR62019621-RA:cds"/>
    <property type="gene ID" value="AUR62019621"/>
</dbReference>
<dbReference type="PANTHER" id="PTHR46621">
    <property type="entry name" value="SNRNA-ACTIVATING PROTEIN COMPLEX SUBUNIT 4"/>
    <property type="match status" value="1"/>
</dbReference>
<organism evidence="9 10">
    <name type="scientific">Chenopodium quinoa</name>
    <name type="common">Quinoa</name>
    <dbReference type="NCBI Taxonomy" id="63459"/>
    <lineage>
        <taxon>Eukaryota</taxon>
        <taxon>Viridiplantae</taxon>
        <taxon>Streptophyta</taxon>
        <taxon>Embryophyta</taxon>
        <taxon>Tracheophyta</taxon>
        <taxon>Spermatophyta</taxon>
        <taxon>Magnoliopsida</taxon>
        <taxon>eudicotyledons</taxon>
        <taxon>Gunneridae</taxon>
        <taxon>Pentapetalae</taxon>
        <taxon>Caryophyllales</taxon>
        <taxon>Chenopodiaceae</taxon>
        <taxon>Chenopodioideae</taxon>
        <taxon>Atripliceae</taxon>
        <taxon>Chenopodium</taxon>
    </lineage>
</organism>
<reference evidence="9" key="1">
    <citation type="journal article" date="2017" name="Nature">
        <title>The genome of Chenopodium quinoa.</title>
        <authorList>
            <person name="Jarvis D.E."/>
            <person name="Ho Y.S."/>
            <person name="Lightfoot D.J."/>
            <person name="Schmoeckel S.M."/>
            <person name="Li B."/>
            <person name="Borm T.J.A."/>
            <person name="Ohyanagi H."/>
            <person name="Mineta K."/>
            <person name="Michell C.T."/>
            <person name="Saber N."/>
            <person name="Kharbatia N.M."/>
            <person name="Rupper R.R."/>
            <person name="Sharp A.R."/>
            <person name="Dally N."/>
            <person name="Boughton B.A."/>
            <person name="Woo Y.H."/>
            <person name="Gao G."/>
            <person name="Schijlen E.G.W.M."/>
            <person name="Guo X."/>
            <person name="Momin A.A."/>
            <person name="Negrao S."/>
            <person name="Al-Babili S."/>
            <person name="Gehring C."/>
            <person name="Roessner U."/>
            <person name="Jung C."/>
            <person name="Murphy K."/>
            <person name="Arold S.T."/>
            <person name="Gojobori T."/>
            <person name="van der Linden C.G."/>
            <person name="van Loo E.N."/>
            <person name="Jellen E.N."/>
            <person name="Maughan P.J."/>
            <person name="Tester M."/>
        </authorList>
    </citation>
    <scope>NUCLEOTIDE SEQUENCE [LARGE SCALE GENOMIC DNA]</scope>
    <source>
        <strain evidence="9">cv. PI 614886</strain>
    </source>
</reference>
<evidence type="ECO:0000256" key="4">
    <source>
        <dbReference type="ARBA" id="ARBA00023163"/>
    </source>
</evidence>
<evidence type="ECO:0000259" key="8">
    <source>
        <dbReference type="PROSITE" id="PS51294"/>
    </source>
</evidence>
<evidence type="ECO:0000256" key="1">
    <source>
        <dbReference type="ARBA" id="ARBA00004123"/>
    </source>
</evidence>
<comment type="subcellular location">
    <subcellularLocation>
        <location evidence="1">Nucleus</location>
    </subcellularLocation>
</comment>
<keyword evidence="10" id="KW-1185">Reference proteome</keyword>
<feature type="region of interest" description="Disordered" evidence="6">
    <location>
        <begin position="1"/>
        <end position="78"/>
    </location>
</feature>
<evidence type="ECO:0000256" key="6">
    <source>
        <dbReference type="SAM" id="MobiDB-lite"/>
    </source>
</evidence>
<keyword evidence="3" id="KW-0238">DNA-binding</keyword>
<dbReference type="GO" id="GO:0042796">
    <property type="term" value="P:snRNA transcription by RNA polymerase III"/>
    <property type="evidence" value="ECO:0007669"/>
    <property type="project" value="TreeGrafter"/>
</dbReference>
<feature type="domain" description="Myb-like" evidence="7">
    <location>
        <begin position="173"/>
        <end position="224"/>
    </location>
</feature>
<dbReference type="PROSITE" id="PS50090">
    <property type="entry name" value="MYB_LIKE"/>
    <property type="match status" value="1"/>
</dbReference>